<gene>
    <name evidence="3" type="ORF">KCTCHS21_18900</name>
</gene>
<reference evidence="3 4" key="1">
    <citation type="submission" date="2019-01" db="EMBL/GenBank/DDBJ databases">
        <title>Complete genome sequence of Cohnella hallensis HS21 isolated from Korean fir (Abies koreana) rhizospheric soil.</title>
        <authorList>
            <person name="Jiang L."/>
            <person name="Kang S.W."/>
            <person name="Kim S."/>
            <person name="Jung J."/>
            <person name="Kim C.Y."/>
            <person name="Kim D.H."/>
            <person name="Kim S.W."/>
            <person name="Lee J."/>
        </authorList>
    </citation>
    <scope>NUCLEOTIDE SEQUENCE [LARGE SCALE GENOMIC DNA]</scope>
    <source>
        <strain evidence="3 4">HS21</strain>
    </source>
</reference>
<dbReference type="KEGG" id="cohn:KCTCHS21_18900"/>
<evidence type="ECO:0000313" key="3">
    <source>
        <dbReference type="EMBL" id="BBI32491.1"/>
    </source>
</evidence>
<evidence type="ECO:0000259" key="2">
    <source>
        <dbReference type="Pfam" id="PF24032"/>
    </source>
</evidence>
<organism evidence="3 4">
    <name type="scientific">Cohnella abietis</name>
    <dbReference type="NCBI Taxonomy" id="2507935"/>
    <lineage>
        <taxon>Bacteria</taxon>
        <taxon>Bacillati</taxon>
        <taxon>Bacillota</taxon>
        <taxon>Bacilli</taxon>
        <taxon>Bacillales</taxon>
        <taxon>Paenibacillaceae</taxon>
        <taxon>Cohnella</taxon>
    </lineage>
</organism>
<proteinExistence type="predicted"/>
<protein>
    <recommendedName>
        <fullName evidence="2">YqbQ/XkdQ domain-containing protein</fullName>
    </recommendedName>
</protein>
<keyword evidence="4" id="KW-1185">Reference proteome</keyword>
<dbReference type="EMBL" id="AP019400">
    <property type="protein sequence ID" value="BBI32491.1"/>
    <property type="molecule type" value="Genomic_DNA"/>
</dbReference>
<evidence type="ECO:0000256" key="1">
    <source>
        <dbReference type="SAM" id="MobiDB-lite"/>
    </source>
</evidence>
<dbReference type="Proteomes" id="UP000289856">
    <property type="component" value="Chromosome"/>
</dbReference>
<accession>A0A3T1D367</accession>
<feature type="domain" description="YqbQ/XkdQ" evidence="2">
    <location>
        <begin position="249"/>
        <end position="352"/>
    </location>
</feature>
<feature type="region of interest" description="Disordered" evidence="1">
    <location>
        <begin position="223"/>
        <end position="253"/>
    </location>
</feature>
<dbReference type="Pfam" id="PF24032">
    <property type="entry name" value="YQBQ"/>
    <property type="match status" value="2"/>
</dbReference>
<dbReference type="AlphaFoldDB" id="A0A3T1D367"/>
<evidence type="ECO:0000313" key="4">
    <source>
        <dbReference type="Proteomes" id="UP000289856"/>
    </source>
</evidence>
<sequence>MFKLILVKNDGQKSYDVTALCAAISWDDNLSLMSAMQFEIAFSDAKLIPTNPCDLGDAAILYDNEVEVYRGIIVTEGRSGRDTIKYTVYDYAWYLGKSKSVYQFNKITASQAITRILNDFGMLIGHVPQMLTPINDIFLEKSPAEIIEDIYKREERRTGKRFNVEMRSGRIYFEDMKDLVIKGTFRLADNQKLQDVMDNPLAAERTRSIESMRNVVKILVERKENKKKKKDQPDPKPPTDQTDPKSQKSQTSYDIVAITKDEPLIRKYGLLEEVYKIDAEDAAKAREVARILLKRLARIQETNSIKLIGDSSFKAGRLLDIDEPITGMSGRFMIVTAKHTVTNQIHIMDLELALPEDVK</sequence>
<dbReference type="OrthoDB" id="1698671at2"/>
<name>A0A3T1D367_9BACL</name>
<feature type="domain" description="YqbQ/XkdQ" evidence="2">
    <location>
        <begin position="25"/>
        <end position="228"/>
    </location>
</feature>
<dbReference type="InterPro" id="IPR056937">
    <property type="entry name" value="YqbQ/XkdQ"/>
</dbReference>
<dbReference type="RefSeq" id="WP_130607061.1">
    <property type="nucleotide sequence ID" value="NZ_AP019400.1"/>
</dbReference>
<dbReference type="SUPFAM" id="SSF69279">
    <property type="entry name" value="Phage tail proteins"/>
    <property type="match status" value="1"/>
</dbReference>